<keyword evidence="2" id="KW-0812">Transmembrane</keyword>
<dbReference type="AlphaFoldDB" id="A0A1R1PCB4"/>
<reference evidence="4" key="1">
    <citation type="submission" date="2017-01" db="EMBL/GenBank/DDBJ databases">
        <authorList>
            <person name="Wang Y."/>
            <person name="White M."/>
            <person name="Kvist S."/>
            <person name="Moncalvo J.-M."/>
        </authorList>
    </citation>
    <scope>NUCLEOTIDE SEQUENCE [LARGE SCALE GENOMIC DNA]</scope>
    <source>
        <strain evidence="4">COL-18-3</strain>
    </source>
</reference>
<evidence type="ECO:0000256" key="2">
    <source>
        <dbReference type="SAM" id="Phobius"/>
    </source>
</evidence>
<evidence type="ECO:0000313" key="4">
    <source>
        <dbReference type="Proteomes" id="UP000188320"/>
    </source>
</evidence>
<name>A0A1R1PCB4_ZANCU</name>
<protein>
    <submittedName>
        <fullName evidence="3">Uncharacterized protein</fullName>
    </submittedName>
</protein>
<evidence type="ECO:0000256" key="1">
    <source>
        <dbReference type="SAM" id="MobiDB-lite"/>
    </source>
</evidence>
<feature type="region of interest" description="Disordered" evidence="1">
    <location>
        <begin position="47"/>
        <end position="80"/>
    </location>
</feature>
<sequence>MSANHENDPVKVGSTDPSSTDFALEHPKPAILRTTISREKQLLKQHQQNQVLAFSEPKKHKSKSKANKITAQNQTKNKPTPTIANLDFDVSQQLLSLLLPFERQSSKYDLWVELALLSKVYRKYRFQQRNSINFKKLEQVRKNPIVFFFFIYLPFFYIVFRFWIK</sequence>
<feature type="transmembrane region" description="Helical" evidence="2">
    <location>
        <begin position="145"/>
        <end position="164"/>
    </location>
</feature>
<dbReference type="EMBL" id="LSSK01001894">
    <property type="protein sequence ID" value="OMH78559.1"/>
    <property type="molecule type" value="Genomic_DNA"/>
</dbReference>
<keyword evidence="2" id="KW-0472">Membrane</keyword>
<organism evidence="3 4">
    <name type="scientific">Zancudomyces culisetae</name>
    <name type="common">Gut fungus</name>
    <name type="synonym">Smittium culisetae</name>
    <dbReference type="NCBI Taxonomy" id="1213189"/>
    <lineage>
        <taxon>Eukaryota</taxon>
        <taxon>Fungi</taxon>
        <taxon>Fungi incertae sedis</taxon>
        <taxon>Zoopagomycota</taxon>
        <taxon>Kickxellomycotina</taxon>
        <taxon>Harpellomycetes</taxon>
        <taxon>Harpellales</taxon>
        <taxon>Legeriomycetaceae</taxon>
        <taxon>Zancudomyces</taxon>
    </lineage>
</organism>
<feature type="region of interest" description="Disordered" evidence="1">
    <location>
        <begin position="1"/>
        <end position="27"/>
    </location>
</feature>
<evidence type="ECO:0000313" key="3">
    <source>
        <dbReference type="EMBL" id="OMH78559.1"/>
    </source>
</evidence>
<comment type="caution">
    <text evidence="3">The sequence shown here is derived from an EMBL/GenBank/DDBJ whole genome shotgun (WGS) entry which is preliminary data.</text>
</comment>
<keyword evidence="4" id="KW-1185">Reference proteome</keyword>
<accession>A0A1R1PCB4</accession>
<keyword evidence="2" id="KW-1133">Transmembrane helix</keyword>
<feature type="compositionally biased region" description="Polar residues" evidence="1">
    <location>
        <begin position="69"/>
        <end position="80"/>
    </location>
</feature>
<gene>
    <name evidence="3" type="ORF">AX774_g8048</name>
</gene>
<dbReference type="Proteomes" id="UP000188320">
    <property type="component" value="Unassembled WGS sequence"/>
</dbReference>
<proteinExistence type="predicted"/>